<name>A0A9W9PL25_9EURO</name>
<evidence type="ECO:0000256" key="5">
    <source>
        <dbReference type="ARBA" id="ARBA00038359"/>
    </source>
</evidence>
<reference evidence="8" key="2">
    <citation type="journal article" date="2023" name="IMA Fungus">
        <title>Comparative genomic study of the Penicillium genus elucidates a diverse pangenome and 15 lateral gene transfer events.</title>
        <authorList>
            <person name="Petersen C."/>
            <person name="Sorensen T."/>
            <person name="Nielsen M.R."/>
            <person name="Sondergaard T.E."/>
            <person name="Sorensen J.L."/>
            <person name="Fitzpatrick D.A."/>
            <person name="Frisvad J.C."/>
            <person name="Nielsen K.L."/>
        </authorList>
    </citation>
    <scope>NUCLEOTIDE SEQUENCE</scope>
    <source>
        <strain evidence="8">IBT 21472</strain>
    </source>
</reference>
<sequence length="367" mass="41013">MAHAAPAGYGTTLLVVIWVEASMAFLLLLARVYTTWRITRHIRSDLFLSLLTFVIAVASVVFLTISIDYGLGMHVDELLPEQITPAIKWSWANQALGIFAIALGKLAIVAFLQQIHGPEHRGRVIMLWGVAISNLLINSITIGMIYTQCSPREKLWEYELPGTCDGRLRNQTVAYFQGSWSAMCDLALALYPVVFFWNVRLTTRIKVGLCLLMGLGVICCACSIVKTTYLRVLSQTEDVTYYIAQLVTWNETEKWLVLIVGCIPPIRPLLMIIFQKMVITARSHSGPSDKYKETELTSYSASSRVAVRSRSDTVRLPLSTKDSEDNMLEDGAIMRTTDISLSYEAAEAPQAQHAPSDTRLVIPHERI</sequence>
<dbReference type="EMBL" id="JAPZBO010000010">
    <property type="protein sequence ID" value="KAJ5299050.1"/>
    <property type="molecule type" value="Genomic_DNA"/>
</dbReference>
<accession>A0A9W9PL25</accession>
<proteinExistence type="inferred from homology"/>
<protein>
    <recommendedName>
        <fullName evidence="7">Rhodopsin domain-containing protein</fullName>
    </recommendedName>
</protein>
<feature type="transmembrane region" description="Helical" evidence="6">
    <location>
        <begin position="209"/>
        <end position="229"/>
    </location>
</feature>
<evidence type="ECO:0000313" key="8">
    <source>
        <dbReference type="EMBL" id="KAJ5299050.1"/>
    </source>
</evidence>
<evidence type="ECO:0000256" key="2">
    <source>
        <dbReference type="ARBA" id="ARBA00022692"/>
    </source>
</evidence>
<feature type="domain" description="Rhodopsin" evidence="7">
    <location>
        <begin position="30"/>
        <end position="270"/>
    </location>
</feature>
<feature type="transmembrane region" description="Helical" evidence="6">
    <location>
        <begin position="124"/>
        <end position="146"/>
    </location>
</feature>
<keyword evidence="3 6" id="KW-1133">Transmembrane helix</keyword>
<comment type="subcellular location">
    <subcellularLocation>
        <location evidence="1">Membrane</location>
        <topology evidence="1">Multi-pass membrane protein</topology>
    </subcellularLocation>
</comment>
<feature type="transmembrane region" description="Helical" evidence="6">
    <location>
        <begin position="46"/>
        <end position="71"/>
    </location>
</feature>
<keyword evidence="4 6" id="KW-0472">Membrane</keyword>
<comment type="caution">
    <text evidence="8">The sequence shown here is derived from an EMBL/GenBank/DDBJ whole genome shotgun (WGS) entry which is preliminary data.</text>
</comment>
<evidence type="ECO:0000256" key="3">
    <source>
        <dbReference type="ARBA" id="ARBA00022989"/>
    </source>
</evidence>
<gene>
    <name evidence="8" type="ORF">N7476_010607</name>
</gene>
<keyword evidence="2 6" id="KW-0812">Transmembrane</keyword>
<keyword evidence="9" id="KW-1185">Reference proteome</keyword>
<evidence type="ECO:0000256" key="4">
    <source>
        <dbReference type="ARBA" id="ARBA00023136"/>
    </source>
</evidence>
<dbReference type="GO" id="GO:0016020">
    <property type="term" value="C:membrane"/>
    <property type="evidence" value="ECO:0007669"/>
    <property type="project" value="UniProtKB-SubCell"/>
</dbReference>
<dbReference type="Proteomes" id="UP001147746">
    <property type="component" value="Unassembled WGS sequence"/>
</dbReference>
<organism evidence="8 9">
    <name type="scientific">Penicillium atrosanguineum</name>
    <dbReference type="NCBI Taxonomy" id="1132637"/>
    <lineage>
        <taxon>Eukaryota</taxon>
        <taxon>Fungi</taxon>
        <taxon>Dikarya</taxon>
        <taxon>Ascomycota</taxon>
        <taxon>Pezizomycotina</taxon>
        <taxon>Eurotiomycetes</taxon>
        <taxon>Eurotiomycetidae</taxon>
        <taxon>Eurotiales</taxon>
        <taxon>Aspergillaceae</taxon>
        <taxon>Penicillium</taxon>
    </lineage>
</organism>
<feature type="transmembrane region" description="Helical" evidence="6">
    <location>
        <begin position="255"/>
        <end position="274"/>
    </location>
</feature>
<evidence type="ECO:0000256" key="1">
    <source>
        <dbReference type="ARBA" id="ARBA00004141"/>
    </source>
</evidence>
<dbReference type="AlphaFoldDB" id="A0A9W9PL25"/>
<evidence type="ECO:0000259" key="7">
    <source>
        <dbReference type="Pfam" id="PF20684"/>
    </source>
</evidence>
<feature type="transmembrane region" description="Helical" evidence="6">
    <location>
        <begin position="178"/>
        <end position="197"/>
    </location>
</feature>
<reference evidence="8" key="1">
    <citation type="submission" date="2022-12" db="EMBL/GenBank/DDBJ databases">
        <authorList>
            <person name="Petersen C."/>
        </authorList>
    </citation>
    <scope>NUCLEOTIDE SEQUENCE</scope>
    <source>
        <strain evidence="8">IBT 21472</strain>
    </source>
</reference>
<dbReference type="InterPro" id="IPR052337">
    <property type="entry name" value="SAT4-like"/>
</dbReference>
<dbReference type="PANTHER" id="PTHR33048">
    <property type="entry name" value="PTH11-LIKE INTEGRAL MEMBRANE PROTEIN (AFU_ORTHOLOGUE AFUA_5G11245)"/>
    <property type="match status" value="1"/>
</dbReference>
<dbReference type="Pfam" id="PF20684">
    <property type="entry name" value="Fung_rhodopsin"/>
    <property type="match status" value="1"/>
</dbReference>
<evidence type="ECO:0000313" key="9">
    <source>
        <dbReference type="Proteomes" id="UP001147746"/>
    </source>
</evidence>
<evidence type="ECO:0000256" key="6">
    <source>
        <dbReference type="SAM" id="Phobius"/>
    </source>
</evidence>
<feature type="transmembrane region" description="Helical" evidence="6">
    <location>
        <begin position="91"/>
        <end position="112"/>
    </location>
</feature>
<comment type="similarity">
    <text evidence="5">Belongs to the SAT4 family.</text>
</comment>
<dbReference type="PANTHER" id="PTHR33048:SF165">
    <property type="entry name" value="INTEGRAL MEMBRANE PROTEIN"/>
    <property type="match status" value="1"/>
</dbReference>
<feature type="transmembrane region" description="Helical" evidence="6">
    <location>
        <begin position="12"/>
        <end position="34"/>
    </location>
</feature>
<dbReference type="OrthoDB" id="3934549at2759"/>
<dbReference type="InterPro" id="IPR049326">
    <property type="entry name" value="Rhodopsin_dom_fungi"/>
</dbReference>